<feature type="compositionally biased region" description="Polar residues" evidence="16">
    <location>
        <begin position="62"/>
        <end position="83"/>
    </location>
</feature>
<evidence type="ECO:0000256" key="6">
    <source>
        <dbReference type="ARBA" id="ARBA00022842"/>
    </source>
</evidence>
<proteinExistence type="inferred from homology"/>
<gene>
    <name evidence="18" type="primary">eya1</name>
</gene>
<dbReference type="AlphaFoldDB" id="A0A6J2UYK7"/>
<keyword evidence="4 14" id="KW-0479">Metal-binding</keyword>
<feature type="compositionally biased region" description="Basic and acidic residues" evidence="16">
    <location>
        <begin position="281"/>
        <end position="296"/>
    </location>
</feature>
<dbReference type="FunFam" id="3.40.50.12350:FF:000001">
    <property type="entry name" value="Eyes absent homolog"/>
    <property type="match status" value="1"/>
</dbReference>
<evidence type="ECO:0000256" key="3">
    <source>
        <dbReference type="ARBA" id="ARBA00022473"/>
    </source>
</evidence>
<dbReference type="PANTHER" id="PTHR10190:SF11">
    <property type="entry name" value="EYES ABSENT HOMOLOG 1"/>
    <property type="match status" value="1"/>
</dbReference>
<dbReference type="GO" id="GO:0045739">
    <property type="term" value="P:positive regulation of DNA repair"/>
    <property type="evidence" value="ECO:0007669"/>
    <property type="project" value="TreeGrafter"/>
</dbReference>
<keyword evidence="3" id="KW-0217">Developmental protein</keyword>
<evidence type="ECO:0000256" key="11">
    <source>
        <dbReference type="ARBA" id="ARBA00023242"/>
    </source>
</evidence>
<evidence type="ECO:0000256" key="16">
    <source>
        <dbReference type="SAM" id="MobiDB-lite"/>
    </source>
</evidence>
<evidence type="ECO:0000313" key="17">
    <source>
        <dbReference type="Proteomes" id="UP000504632"/>
    </source>
</evidence>
<dbReference type="EC" id="3.1.3.48" evidence="15"/>
<dbReference type="InterPro" id="IPR042577">
    <property type="entry name" value="EYA_dom_metazoan"/>
</dbReference>
<feature type="compositionally biased region" description="Polar residues" evidence="16">
    <location>
        <begin position="251"/>
        <end position="264"/>
    </location>
</feature>
<dbReference type="SFLD" id="SFLDS00003">
    <property type="entry name" value="Haloacid_Dehalogenase"/>
    <property type="match status" value="1"/>
</dbReference>
<feature type="region of interest" description="Disordered" evidence="16">
    <location>
        <begin position="231"/>
        <end position="313"/>
    </location>
</feature>
<dbReference type="InterPro" id="IPR006545">
    <property type="entry name" value="EYA_dom"/>
</dbReference>
<dbReference type="RefSeq" id="XP_030624116.1">
    <property type="nucleotide sequence ID" value="XM_030768256.1"/>
</dbReference>
<keyword evidence="5 15" id="KW-0378">Hydrolase</keyword>
<keyword evidence="11" id="KW-0539">Nucleus</keyword>
<dbReference type="GO" id="GO:0030154">
    <property type="term" value="P:cell differentiation"/>
    <property type="evidence" value="ECO:0007669"/>
    <property type="project" value="TreeGrafter"/>
</dbReference>
<keyword evidence="8 15" id="KW-0805">Transcription regulation</keyword>
<dbReference type="GO" id="GO:0046872">
    <property type="term" value="F:metal ion binding"/>
    <property type="evidence" value="ECO:0007669"/>
    <property type="project" value="UniProtKB-KW"/>
</dbReference>
<keyword evidence="7 15" id="KW-0904">Protein phosphatase</keyword>
<feature type="binding site" evidence="14">
    <location>
        <position position="321"/>
    </location>
    <ligand>
        <name>Mg(2+)</name>
        <dbReference type="ChEBI" id="CHEBI:18420"/>
    </ligand>
</feature>
<keyword evidence="10" id="KW-0804">Transcription</keyword>
<dbReference type="Pfam" id="PF00702">
    <property type="entry name" value="Hydrolase"/>
    <property type="match status" value="1"/>
</dbReference>
<comment type="similarity">
    <text evidence="2 15">Belongs to the HAD-like hydrolase superfamily. EYA family.</text>
</comment>
<keyword evidence="17" id="KW-1185">Reference proteome</keyword>
<accession>A0A6J2UYK7</accession>
<evidence type="ECO:0000256" key="12">
    <source>
        <dbReference type="ARBA" id="ARBA00051722"/>
    </source>
</evidence>
<sequence length="585" mass="63963">MEMQDLASPHSRVSGSSESPNGPNLDNSHINNNSMTPNGTEVKTEPMSSSEIATSVADGSLDSFSGSAIGTSGFSPRQTHQFSPQIYPSKPYPHILPTPSSQNMAAYGQTQYTTGMQQAAAYATYPQPGQPYGIPAYGIKTEGGLPQAQSPGQSGFLSYSSSFSTPQTGQAPYSYQMQGGSFTTTSGLYAGSNSLTNSTGFNSTQQDYPTYPAFGQGQYAQYYNSSPYTSPYMTSNNTSPTTPSTTATYTLQEPPSGITSQALTEQPAEYSTIHSPSTPIKDSDSDRLRRASDGKSRGRGRRNNNPSPPPDSDLERVFIWDLDETIIVFHSLLTGSYANRFGRDPPTSVSLGLRMEEMIFNLADTHLFFNDLEECDQVHIDDVSSDDNGQDLSTYNFSTDGFHAAATSANLCLATGVRGGVDWMRKLAFRYRRVKEIYTTYKNNVGGLLGPAKREAWLQLRAEIEALTDSWLTLALKALTLIHSRSNCVNILVTTTQLIPALAKVLLYGLGIVFPIENIYSATKIGKESCFERVIQRFGRKVVYIVVGDGVEEEQGSKKHNMPFWRISSHSDLMALHHALDLEYL</sequence>
<feature type="compositionally biased region" description="Polar residues" evidence="16">
    <location>
        <begin position="11"/>
        <end position="53"/>
    </location>
</feature>
<dbReference type="PANTHER" id="PTHR10190">
    <property type="entry name" value="EYES ABSENT"/>
    <property type="match status" value="1"/>
</dbReference>
<dbReference type="Proteomes" id="UP000504632">
    <property type="component" value="Chromosome 3"/>
</dbReference>
<feature type="active site" description="Proton donor" evidence="13">
    <location>
        <position position="323"/>
    </location>
</feature>
<dbReference type="NCBIfam" id="TIGR01658">
    <property type="entry name" value="EYA-cons_domain"/>
    <property type="match status" value="1"/>
</dbReference>
<dbReference type="CDD" id="cd02601">
    <property type="entry name" value="HAD_Eya"/>
    <property type="match status" value="1"/>
</dbReference>
<feature type="binding site" evidence="14">
    <location>
        <position position="549"/>
    </location>
    <ligand>
        <name>Mg(2+)</name>
        <dbReference type="ChEBI" id="CHEBI:18420"/>
    </ligand>
</feature>
<dbReference type="GO" id="GO:2001240">
    <property type="term" value="P:negative regulation of extrinsic apoptotic signaling pathway in absence of ligand"/>
    <property type="evidence" value="ECO:0007669"/>
    <property type="project" value="TreeGrafter"/>
</dbReference>
<evidence type="ECO:0000256" key="8">
    <source>
        <dbReference type="ARBA" id="ARBA00023015"/>
    </source>
</evidence>
<dbReference type="CTD" id="2138"/>
<evidence type="ECO:0000256" key="7">
    <source>
        <dbReference type="ARBA" id="ARBA00022912"/>
    </source>
</evidence>
<evidence type="ECO:0000256" key="1">
    <source>
        <dbReference type="ARBA" id="ARBA00004123"/>
    </source>
</evidence>
<evidence type="ECO:0000313" key="18">
    <source>
        <dbReference type="RefSeq" id="XP_030624116.1"/>
    </source>
</evidence>
<keyword evidence="6 14" id="KW-0460">Magnesium</keyword>
<comment type="catalytic activity">
    <reaction evidence="12 15">
        <text>O-phospho-L-tyrosyl-[protein] + H2O = L-tyrosyl-[protein] + phosphate</text>
        <dbReference type="Rhea" id="RHEA:10684"/>
        <dbReference type="Rhea" id="RHEA-COMP:10136"/>
        <dbReference type="Rhea" id="RHEA-COMP:20101"/>
        <dbReference type="ChEBI" id="CHEBI:15377"/>
        <dbReference type="ChEBI" id="CHEBI:43474"/>
        <dbReference type="ChEBI" id="CHEBI:46858"/>
        <dbReference type="ChEBI" id="CHEBI:61978"/>
        <dbReference type="EC" id="3.1.3.48"/>
    </reaction>
</comment>
<dbReference type="GO" id="GO:0004725">
    <property type="term" value="F:protein tyrosine phosphatase activity"/>
    <property type="evidence" value="ECO:0007669"/>
    <property type="project" value="UniProtKB-EC"/>
</dbReference>
<reference evidence="18" key="1">
    <citation type="submission" date="2025-08" db="UniProtKB">
        <authorList>
            <consortium name="RefSeq"/>
        </authorList>
    </citation>
    <scope>IDENTIFICATION</scope>
</reference>
<feature type="region of interest" description="Disordered" evidence="16">
    <location>
        <begin position="1"/>
        <end position="83"/>
    </location>
</feature>
<evidence type="ECO:0000256" key="4">
    <source>
        <dbReference type="ARBA" id="ARBA00022723"/>
    </source>
</evidence>
<feature type="binding site" evidence="14">
    <location>
        <position position="323"/>
    </location>
    <ligand>
        <name>Mg(2+)</name>
        <dbReference type="ChEBI" id="CHEBI:18420"/>
    </ligand>
</feature>
<dbReference type="SFLD" id="SFLDG01129">
    <property type="entry name" value="C1.5:_HAD__Beta-PGM__Phosphata"/>
    <property type="match status" value="1"/>
</dbReference>
<evidence type="ECO:0000256" key="9">
    <source>
        <dbReference type="ARBA" id="ARBA00023159"/>
    </source>
</evidence>
<feature type="active site" description="Nucleophile" evidence="13">
    <location>
        <position position="321"/>
    </location>
</feature>
<dbReference type="InterPro" id="IPR028472">
    <property type="entry name" value="EYA"/>
</dbReference>
<feature type="compositionally biased region" description="Low complexity" evidence="16">
    <location>
        <begin position="231"/>
        <end position="250"/>
    </location>
</feature>
<comment type="subcellular location">
    <subcellularLocation>
        <location evidence="1">Nucleus</location>
    </subcellularLocation>
</comment>
<evidence type="ECO:0000256" key="14">
    <source>
        <dbReference type="PIRSR" id="PIRSR628472-2"/>
    </source>
</evidence>
<dbReference type="GeneID" id="115807328"/>
<comment type="cofactor">
    <cofactor evidence="14 15">
        <name>Mg(2+)</name>
        <dbReference type="ChEBI" id="CHEBI:18420"/>
    </cofactor>
    <text evidence="14 15">Binds 1 Mg(2+) ion per subunit.</text>
</comment>
<evidence type="ECO:0000256" key="15">
    <source>
        <dbReference type="RuleBase" id="RU362036"/>
    </source>
</evidence>
<evidence type="ECO:0000256" key="13">
    <source>
        <dbReference type="PIRSR" id="PIRSR628472-1"/>
    </source>
</evidence>
<evidence type="ECO:0000256" key="10">
    <source>
        <dbReference type="ARBA" id="ARBA00023163"/>
    </source>
</evidence>
<name>A0A6J2UYK7_CHACN</name>
<dbReference type="Gene3D" id="3.40.50.12350">
    <property type="match status" value="1"/>
</dbReference>
<evidence type="ECO:0000256" key="2">
    <source>
        <dbReference type="ARBA" id="ARBA00010501"/>
    </source>
</evidence>
<protein>
    <recommendedName>
        <fullName evidence="15">Eyes absent homolog</fullName>
        <ecNumber evidence="15">3.1.3.48</ecNumber>
    </recommendedName>
</protein>
<keyword evidence="9" id="KW-0010">Activator</keyword>
<dbReference type="InterPro" id="IPR038102">
    <property type="entry name" value="EYA_dom_sf"/>
</dbReference>
<organism evidence="17 18">
    <name type="scientific">Chanos chanos</name>
    <name type="common">Milkfish</name>
    <name type="synonym">Mugil chanos</name>
    <dbReference type="NCBI Taxonomy" id="29144"/>
    <lineage>
        <taxon>Eukaryota</taxon>
        <taxon>Metazoa</taxon>
        <taxon>Chordata</taxon>
        <taxon>Craniata</taxon>
        <taxon>Vertebrata</taxon>
        <taxon>Euteleostomi</taxon>
        <taxon>Actinopterygii</taxon>
        <taxon>Neopterygii</taxon>
        <taxon>Teleostei</taxon>
        <taxon>Ostariophysi</taxon>
        <taxon>Gonorynchiformes</taxon>
        <taxon>Chanidae</taxon>
        <taxon>Chanos</taxon>
    </lineage>
</organism>
<evidence type="ECO:0000256" key="5">
    <source>
        <dbReference type="ARBA" id="ARBA00022801"/>
    </source>
</evidence>
<dbReference type="GO" id="GO:0005634">
    <property type="term" value="C:nucleus"/>
    <property type="evidence" value="ECO:0007669"/>
    <property type="project" value="UniProtKB-SubCell"/>
</dbReference>